<dbReference type="AlphaFoldDB" id="A0A939HF26"/>
<feature type="signal peptide" evidence="3">
    <location>
        <begin position="1"/>
        <end position="24"/>
    </location>
</feature>
<evidence type="ECO:0008006" key="6">
    <source>
        <dbReference type="Google" id="ProtNLM"/>
    </source>
</evidence>
<feature type="region of interest" description="Disordered" evidence="1">
    <location>
        <begin position="34"/>
        <end position="67"/>
    </location>
</feature>
<evidence type="ECO:0000256" key="3">
    <source>
        <dbReference type="SAM" id="SignalP"/>
    </source>
</evidence>
<dbReference type="Proteomes" id="UP000664164">
    <property type="component" value="Unassembled WGS sequence"/>
</dbReference>
<name>A0A939HF26_9MICC</name>
<comment type="caution">
    <text evidence="4">The sequence shown here is derived from an EMBL/GenBank/DDBJ whole genome shotgun (WGS) entry which is preliminary data.</text>
</comment>
<protein>
    <recommendedName>
        <fullName evidence="6">LPXTG cell wall anchor domain-containing protein</fullName>
    </recommendedName>
</protein>
<accession>A0A939HF26</accession>
<evidence type="ECO:0000256" key="2">
    <source>
        <dbReference type="SAM" id="Phobius"/>
    </source>
</evidence>
<keyword evidence="2" id="KW-1133">Transmembrane helix</keyword>
<dbReference type="RefSeq" id="WP_207614515.1">
    <property type="nucleotide sequence ID" value="NZ_JAFNLL010000002.1"/>
</dbReference>
<keyword evidence="2" id="KW-0812">Transmembrane</keyword>
<keyword evidence="2" id="KW-0472">Membrane</keyword>
<organism evidence="4 5">
    <name type="scientific">Arthrobacter cavernae</name>
    <dbReference type="NCBI Taxonomy" id="2817681"/>
    <lineage>
        <taxon>Bacteria</taxon>
        <taxon>Bacillati</taxon>
        <taxon>Actinomycetota</taxon>
        <taxon>Actinomycetes</taxon>
        <taxon>Micrococcales</taxon>
        <taxon>Micrococcaceae</taxon>
        <taxon>Arthrobacter</taxon>
    </lineage>
</organism>
<dbReference type="EMBL" id="JAFNLL010000002">
    <property type="protein sequence ID" value="MBO1266711.1"/>
    <property type="molecule type" value="Genomic_DNA"/>
</dbReference>
<sequence>MRRIFALAGIVGLALLGTSAPANAHPHDDVEVCEEIDNSGPSHGDRSGPGPSGPAHGDRSGPGHGCVPMVAPPAPVVVPPAPVVVPPMVTPVVPAAGTTVVPAVVAPAAAPAAAAMAQGAAAPMAVNPGFNAQTAAGTTGDSGLLMWPAGVALLLMALATVRLRRRARIS</sequence>
<feature type="transmembrane region" description="Helical" evidence="2">
    <location>
        <begin position="144"/>
        <end position="163"/>
    </location>
</feature>
<evidence type="ECO:0000313" key="4">
    <source>
        <dbReference type="EMBL" id="MBO1266711.1"/>
    </source>
</evidence>
<keyword evidence="5" id="KW-1185">Reference proteome</keyword>
<evidence type="ECO:0000256" key="1">
    <source>
        <dbReference type="SAM" id="MobiDB-lite"/>
    </source>
</evidence>
<gene>
    <name evidence="4" type="ORF">J1902_01725</name>
</gene>
<reference evidence="4" key="1">
    <citation type="submission" date="2021-03" db="EMBL/GenBank/DDBJ databases">
        <title>A new species, PO-11, isolated from a karst cave deposit.</title>
        <authorList>
            <person name="Zhaoxiaoyong W."/>
        </authorList>
    </citation>
    <scope>NUCLEOTIDE SEQUENCE</scope>
    <source>
        <strain evidence="4">PO-11</strain>
    </source>
</reference>
<feature type="chain" id="PRO_5037186091" description="LPXTG cell wall anchor domain-containing protein" evidence="3">
    <location>
        <begin position="25"/>
        <end position="170"/>
    </location>
</feature>
<proteinExistence type="predicted"/>
<evidence type="ECO:0000313" key="5">
    <source>
        <dbReference type="Proteomes" id="UP000664164"/>
    </source>
</evidence>
<keyword evidence="3" id="KW-0732">Signal</keyword>